<sequence length="150" mass="17185">MENTTTTTTTEMNSKPRGKNSYETRLEIPRVTPTIELEEHEQEVEKVPARKKRTSQGSGPKRIEGMERDKRGNIMKMCGVDGCEYKTGHVQTLKNHKAAKHGINVVWFSCGEDNCEYKAKQAISIKKHKHNVHDIDVVWHHCDLCELKAK</sequence>
<feature type="domain" description="C2H2-type" evidence="2">
    <location>
        <begin position="108"/>
        <end position="133"/>
    </location>
</feature>
<accession>A0A9W7ANA6</accession>
<dbReference type="Proteomes" id="UP001165122">
    <property type="component" value="Unassembled WGS sequence"/>
</dbReference>
<comment type="caution">
    <text evidence="3">The sequence shown here is derived from an EMBL/GenBank/DDBJ whole genome shotgun (WGS) entry which is preliminary data.</text>
</comment>
<gene>
    <name evidence="3" type="ORF">TrLO_g3384</name>
</gene>
<dbReference type="EMBL" id="BRXW01000701">
    <property type="protein sequence ID" value="GMH74789.1"/>
    <property type="molecule type" value="Genomic_DNA"/>
</dbReference>
<feature type="domain" description="C2H2-type" evidence="2">
    <location>
        <begin position="76"/>
        <end position="101"/>
    </location>
</feature>
<keyword evidence="4" id="KW-1185">Reference proteome</keyword>
<reference evidence="4" key="1">
    <citation type="journal article" date="2023" name="Commun. Biol.">
        <title>Genome analysis of Parmales, the sister group of diatoms, reveals the evolutionary specialization of diatoms from phago-mixotrophs to photoautotrophs.</title>
        <authorList>
            <person name="Ban H."/>
            <person name="Sato S."/>
            <person name="Yoshikawa S."/>
            <person name="Yamada K."/>
            <person name="Nakamura Y."/>
            <person name="Ichinomiya M."/>
            <person name="Sato N."/>
            <person name="Blanc-Mathieu R."/>
            <person name="Endo H."/>
            <person name="Kuwata A."/>
            <person name="Ogata H."/>
        </authorList>
    </citation>
    <scope>NUCLEOTIDE SEQUENCE [LARGE SCALE GENOMIC DNA]</scope>
    <source>
        <strain evidence="4">NIES 3700</strain>
    </source>
</reference>
<name>A0A9W7ANA6_9STRA</name>
<dbReference type="AlphaFoldDB" id="A0A9W7ANA6"/>
<proteinExistence type="predicted"/>
<dbReference type="SMART" id="SM00355">
    <property type="entry name" value="ZnF_C2H2"/>
    <property type="match status" value="2"/>
</dbReference>
<evidence type="ECO:0000256" key="1">
    <source>
        <dbReference type="SAM" id="MobiDB-lite"/>
    </source>
</evidence>
<evidence type="ECO:0000313" key="4">
    <source>
        <dbReference type="Proteomes" id="UP001165122"/>
    </source>
</evidence>
<protein>
    <recommendedName>
        <fullName evidence="2">C2H2-type domain-containing protein</fullName>
    </recommendedName>
</protein>
<evidence type="ECO:0000313" key="3">
    <source>
        <dbReference type="EMBL" id="GMH74789.1"/>
    </source>
</evidence>
<evidence type="ECO:0000259" key="2">
    <source>
        <dbReference type="SMART" id="SM00355"/>
    </source>
</evidence>
<feature type="compositionally biased region" description="Low complexity" evidence="1">
    <location>
        <begin position="1"/>
        <end position="10"/>
    </location>
</feature>
<dbReference type="InterPro" id="IPR013087">
    <property type="entry name" value="Znf_C2H2_type"/>
</dbReference>
<feature type="compositionally biased region" description="Basic and acidic residues" evidence="1">
    <location>
        <begin position="61"/>
        <end position="70"/>
    </location>
</feature>
<feature type="region of interest" description="Disordered" evidence="1">
    <location>
        <begin position="1"/>
        <end position="70"/>
    </location>
</feature>
<organism evidence="3 4">
    <name type="scientific">Triparma laevis f. longispina</name>
    <dbReference type="NCBI Taxonomy" id="1714387"/>
    <lineage>
        <taxon>Eukaryota</taxon>
        <taxon>Sar</taxon>
        <taxon>Stramenopiles</taxon>
        <taxon>Ochrophyta</taxon>
        <taxon>Bolidophyceae</taxon>
        <taxon>Parmales</taxon>
        <taxon>Triparmaceae</taxon>
        <taxon>Triparma</taxon>
    </lineage>
</organism>